<dbReference type="SMART" id="SM00283">
    <property type="entry name" value="MA"/>
    <property type="match status" value="1"/>
</dbReference>
<evidence type="ECO:0000256" key="11">
    <source>
        <dbReference type="PROSITE-ProRule" id="PRU00284"/>
    </source>
</evidence>
<evidence type="ECO:0000313" key="16">
    <source>
        <dbReference type="Proteomes" id="UP000037848"/>
    </source>
</evidence>
<keyword evidence="16" id="KW-1185">Reference proteome</keyword>
<feature type="transmembrane region" description="Helical" evidence="12">
    <location>
        <begin position="153"/>
        <end position="186"/>
    </location>
</feature>
<dbReference type="RefSeq" id="WP_054205152.1">
    <property type="nucleotide sequence ID" value="NZ_LHPH01000004.1"/>
</dbReference>
<dbReference type="GO" id="GO:0005886">
    <property type="term" value="C:plasma membrane"/>
    <property type="evidence" value="ECO:0007669"/>
    <property type="project" value="UniProtKB-SubCell"/>
</dbReference>
<evidence type="ECO:0000256" key="1">
    <source>
        <dbReference type="ARBA" id="ARBA00004429"/>
    </source>
</evidence>
<dbReference type="PANTHER" id="PTHR32089:SF52">
    <property type="entry name" value="CHEMOTAXIS SIGNAL TRANSDUCTION SYSTEM METHYL ACCEPTING SENSORY TRANSDUCER WITH PAS SENSORY DOMAIN"/>
    <property type="match status" value="1"/>
</dbReference>
<keyword evidence="8 12" id="KW-0472">Membrane</keyword>
<dbReference type="SMART" id="SM00086">
    <property type="entry name" value="PAC"/>
    <property type="match status" value="1"/>
</dbReference>
<accession>A0A0N1MV21</accession>
<evidence type="ECO:0000256" key="6">
    <source>
        <dbReference type="ARBA" id="ARBA00022692"/>
    </source>
</evidence>
<evidence type="ECO:0000256" key="8">
    <source>
        <dbReference type="ARBA" id="ARBA00023136"/>
    </source>
</evidence>
<evidence type="ECO:0000256" key="5">
    <source>
        <dbReference type="ARBA" id="ARBA00022519"/>
    </source>
</evidence>
<organism evidence="15 16">
    <name type="scientific">Pseudoalteromonas porphyrae</name>
    <dbReference type="NCBI Taxonomy" id="187330"/>
    <lineage>
        <taxon>Bacteria</taxon>
        <taxon>Pseudomonadati</taxon>
        <taxon>Pseudomonadota</taxon>
        <taxon>Gammaproteobacteria</taxon>
        <taxon>Alteromonadales</taxon>
        <taxon>Pseudoalteromonadaceae</taxon>
        <taxon>Pseudoalteromonas</taxon>
    </lineage>
</organism>
<dbReference type="SMART" id="SM00091">
    <property type="entry name" value="PAS"/>
    <property type="match status" value="1"/>
</dbReference>
<dbReference type="Pfam" id="PF00015">
    <property type="entry name" value="MCPsignal"/>
    <property type="match status" value="1"/>
</dbReference>
<dbReference type="AlphaFoldDB" id="A0A0N1MV21"/>
<feature type="domain" description="PAS" evidence="14">
    <location>
        <begin position="25"/>
        <end position="60"/>
    </location>
</feature>
<evidence type="ECO:0000259" key="14">
    <source>
        <dbReference type="PROSITE" id="PS50112"/>
    </source>
</evidence>
<comment type="caution">
    <text evidence="15">The sequence shown here is derived from an EMBL/GenBank/DDBJ whole genome shotgun (WGS) entry which is preliminary data.</text>
</comment>
<dbReference type="Proteomes" id="UP000037848">
    <property type="component" value="Unassembled WGS sequence"/>
</dbReference>
<dbReference type="PANTHER" id="PTHR32089">
    <property type="entry name" value="METHYL-ACCEPTING CHEMOTAXIS PROTEIN MCPB"/>
    <property type="match status" value="1"/>
</dbReference>
<evidence type="ECO:0000256" key="7">
    <source>
        <dbReference type="ARBA" id="ARBA00022989"/>
    </source>
</evidence>
<keyword evidence="7 12" id="KW-1133">Transmembrane helix</keyword>
<dbReference type="FunFam" id="1.10.287.950:FF:000001">
    <property type="entry name" value="Methyl-accepting chemotaxis sensory transducer"/>
    <property type="match status" value="1"/>
</dbReference>
<dbReference type="SUPFAM" id="SSF55785">
    <property type="entry name" value="PYP-like sensor domain (PAS domain)"/>
    <property type="match status" value="1"/>
</dbReference>
<dbReference type="Pfam" id="PF08447">
    <property type="entry name" value="PAS_3"/>
    <property type="match status" value="1"/>
</dbReference>
<evidence type="ECO:0000256" key="2">
    <source>
        <dbReference type="ARBA" id="ARBA00022475"/>
    </source>
</evidence>
<evidence type="ECO:0000259" key="13">
    <source>
        <dbReference type="PROSITE" id="PS50111"/>
    </source>
</evidence>
<evidence type="ECO:0000256" key="12">
    <source>
        <dbReference type="SAM" id="Phobius"/>
    </source>
</evidence>
<name>A0A0N1MV21_9GAMM</name>
<evidence type="ECO:0000256" key="3">
    <source>
        <dbReference type="ARBA" id="ARBA00022481"/>
    </source>
</evidence>
<keyword evidence="5" id="KW-0997">Cell inner membrane</keyword>
<dbReference type="FunFam" id="3.30.450.20:FF:000046">
    <property type="entry name" value="Aerotaxis sensor receptor"/>
    <property type="match status" value="1"/>
</dbReference>
<feature type="domain" description="Methyl-accepting transducer" evidence="13">
    <location>
        <begin position="243"/>
        <end position="479"/>
    </location>
</feature>
<evidence type="ECO:0000256" key="4">
    <source>
        <dbReference type="ARBA" id="ARBA00022500"/>
    </source>
</evidence>
<dbReference type="PROSITE" id="PS50111">
    <property type="entry name" value="CHEMOTAXIS_TRANSDUC_2"/>
    <property type="match status" value="1"/>
</dbReference>
<dbReference type="OrthoDB" id="5675566at2"/>
<dbReference type="PATRIC" id="fig|187330.3.peg.2883"/>
<keyword evidence="2" id="KW-1003">Cell membrane</keyword>
<evidence type="ECO:0000256" key="9">
    <source>
        <dbReference type="ARBA" id="ARBA00023224"/>
    </source>
</evidence>
<sequence>MRRGQQIKNEEVTFSQHQELVSTTDLRGVITYANDAFCAIAGYTLEELMGKNHNIVRHPDMPKAAFKEMWEKLKAGHSWRGMVKNLCKDGRYYWVDAFVTPIFEHGQLVGYQSVRSKPTQQLKQRATEFYKKINAGKSLTSYRELVSVRQTCALIITLLGLTLLAVTISVTAALVAVLFCSAIVFLNYDELIVTPNLLKQQKAEFDSVSRYIYVGTHPFSISEYNREMLNAKLRTVLGRIKDATITFNGIASNLDNQSSLTEQGISAQGQRLSQIATAMSQMSTTIGEISTSTQNTAEQVNVTYQSCSDIKVHIADNSSMVSELASQVEQAASTANALATEADKIGQVMTEIEGIAEQTNLLALNAAIEAARAGEHGRGFAVVADEVRALSSRTQRATSQIHSSIKEIQDTLFSWSTVMKNTKSQADECVNTTGHTQIELDSIFAQISEISQLATQISAAAQQQQAVSGDIGENVKQIKGFSDENLALSFNVAKDAAQLVEGSRKVNDILLTFKV</sequence>
<dbReference type="EMBL" id="LHPH01000004">
    <property type="protein sequence ID" value="KPH64727.1"/>
    <property type="molecule type" value="Genomic_DNA"/>
</dbReference>
<keyword evidence="6 12" id="KW-0812">Transmembrane</keyword>
<dbReference type="InterPro" id="IPR013655">
    <property type="entry name" value="PAS_fold_3"/>
</dbReference>
<dbReference type="SUPFAM" id="SSF58104">
    <property type="entry name" value="Methyl-accepting chemotaxis protein (MCP) signaling domain"/>
    <property type="match status" value="1"/>
</dbReference>
<dbReference type="GO" id="GO:0007165">
    <property type="term" value="P:signal transduction"/>
    <property type="evidence" value="ECO:0007669"/>
    <property type="project" value="UniProtKB-KW"/>
</dbReference>
<reference evidence="15 16" key="1">
    <citation type="submission" date="2015-08" db="EMBL/GenBank/DDBJ databases">
        <title>Draft Genome Sequence of Pseudoalteromonas porphyrae UCD-SED14.</title>
        <authorList>
            <person name="Coil D.A."/>
            <person name="Jospin G."/>
            <person name="Lee R.D."/>
            <person name="Eisen J.A."/>
        </authorList>
    </citation>
    <scope>NUCLEOTIDE SEQUENCE [LARGE SCALE GENOMIC DNA]</scope>
    <source>
        <strain evidence="15 16">UCD-SED14</strain>
    </source>
</reference>
<keyword evidence="9 11" id="KW-0807">Transducer</keyword>
<comment type="similarity">
    <text evidence="10">Belongs to the methyl-accepting chemotaxis (MCP) protein family.</text>
</comment>
<proteinExistence type="inferred from homology"/>
<keyword evidence="4" id="KW-0145">Chemotaxis</keyword>
<dbReference type="Gene3D" id="3.30.450.20">
    <property type="entry name" value="PAS domain"/>
    <property type="match status" value="1"/>
</dbReference>
<evidence type="ECO:0000313" key="15">
    <source>
        <dbReference type="EMBL" id="KPH64727.1"/>
    </source>
</evidence>
<evidence type="ECO:0000256" key="10">
    <source>
        <dbReference type="ARBA" id="ARBA00029447"/>
    </source>
</evidence>
<dbReference type="CDD" id="cd00130">
    <property type="entry name" value="PAS"/>
    <property type="match status" value="1"/>
</dbReference>
<comment type="subcellular location">
    <subcellularLocation>
        <location evidence="1">Cell inner membrane</location>
        <topology evidence="1">Multi-pass membrane protein</topology>
    </subcellularLocation>
</comment>
<protein>
    <submittedName>
        <fullName evidence="15">Chemotaxis protein</fullName>
    </submittedName>
</protein>
<dbReference type="InterPro" id="IPR035965">
    <property type="entry name" value="PAS-like_dom_sf"/>
</dbReference>
<dbReference type="InterPro" id="IPR001610">
    <property type="entry name" value="PAC"/>
</dbReference>
<dbReference type="PROSITE" id="PS50112">
    <property type="entry name" value="PAS"/>
    <property type="match status" value="1"/>
</dbReference>
<dbReference type="NCBIfam" id="TIGR00229">
    <property type="entry name" value="sensory_box"/>
    <property type="match status" value="1"/>
</dbReference>
<gene>
    <name evidence="15" type="ORF">ADS77_05550</name>
</gene>
<dbReference type="Gene3D" id="1.10.287.950">
    <property type="entry name" value="Methyl-accepting chemotaxis protein"/>
    <property type="match status" value="1"/>
</dbReference>
<dbReference type="STRING" id="187330.AMS58_11340"/>
<dbReference type="GO" id="GO:0052131">
    <property type="term" value="P:positive aerotaxis"/>
    <property type="evidence" value="ECO:0007669"/>
    <property type="project" value="UniProtKB-ARBA"/>
</dbReference>
<dbReference type="InterPro" id="IPR004089">
    <property type="entry name" value="MCPsignal_dom"/>
</dbReference>
<dbReference type="InterPro" id="IPR000014">
    <property type="entry name" value="PAS"/>
</dbReference>
<keyword evidence="3" id="KW-0488">Methylation</keyword>